<sequence length="347" mass="37161">MSWGSEKGHHSLGNRMADPLSSSSAAQLTLSYSCTPAAAQQLQPPLLHLSQARTTAAPVTSISPALVAVAQQRARYGRLSYAPPTALRHSRLHLGSTVGRGDVLGGTQHVNECPRALTHPTAWSQPSTSAPAQHHTTPSAGSATRAAVNRDTILHPLPPPPPLHQLAPPPSEWCQALVVLQERQLLCWQQLTETQQLMTHHVEQLQEEVRRVHEVLAHRLGKHPRTNAVNSKAPDPDKRSRLDDNGRCEAAAFPKSAAAVRTASAATSQRSISVHAVRLLGESTTSTPAVPQDAPTCRTVDQPRELTERLPSRQPTDLREGNGGDGGAAHSQSTADAADSEADIFML</sequence>
<dbReference type="EMBL" id="JBAMZN010000025">
    <property type="protein sequence ID" value="KAL0524214.1"/>
    <property type="molecule type" value="Genomic_DNA"/>
</dbReference>
<proteinExistence type="predicted"/>
<organism evidence="2 3">
    <name type="scientific">Leishmania naiffi</name>
    <dbReference type="NCBI Taxonomy" id="5678"/>
    <lineage>
        <taxon>Eukaryota</taxon>
        <taxon>Discoba</taxon>
        <taxon>Euglenozoa</taxon>
        <taxon>Kinetoplastea</taxon>
        <taxon>Metakinetoplastina</taxon>
        <taxon>Trypanosomatida</taxon>
        <taxon>Trypanosomatidae</taxon>
        <taxon>Leishmaniinae</taxon>
        <taxon>Leishmania</taxon>
        <taxon>Leishmania naiffi species complex</taxon>
    </lineage>
</organism>
<dbReference type="PROSITE" id="PS51257">
    <property type="entry name" value="PROKAR_LIPOPROTEIN"/>
    <property type="match status" value="1"/>
</dbReference>
<dbReference type="AlphaFoldDB" id="A0AAW3BS06"/>
<feature type="region of interest" description="Disordered" evidence="1">
    <location>
        <begin position="121"/>
        <end position="145"/>
    </location>
</feature>
<feature type="region of interest" description="Disordered" evidence="1">
    <location>
        <begin position="222"/>
        <end position="244"/>
    </location>
</feature>
<feature type="region of interest" description="Disordered" evidence="1">
    <location>
        <begin position="283"/>
        <end position="347"/>
    </location>
</feature>
<accession>A0AAW3BS06</accession>
<protein>
    <submittedName>
        <fullName evidence="2">Uncharacterized protein</fullName>
    </submittedName>
</protein>
<feature type="compositionally biased region" description="Basic and acidic residues" evidence="1">
    <location>
        <begin position="301"/>
        <end position="322"/>
    </location>
</feature>
<feature type="compositionally biased region" description="Acidic residues" evidence="1">
    <location>
        <begin position="338"/>
        <end position="347"/>
    </location>
</feature>
<gene>
    <name evidence="2" type="ORF">Q4I28_003972</name>
</gene>
<comment type="caution">
    <text evidence="2">The sequence shown here is derived from an EMBL/GenBank/DDBJ whole genome shotgun (WGS) entry which is preliminary data.</text>
</comment>
<evidence type="ECO:0000313" key="2">
    <source>
        <dbReference type="EMBL" id="KAL0524214.1"/>
    </source>
</evidence>
<reference evidence="2 3" key="1">
    <citation type="submission" date="2024-02" db="EMBL/GenBank/DDBJ databases">
        <title>FIRST GENOME SEQUENCES OF Leishmania (Viannia) shawi, Leishmania (Viannia) lindenbergi AND Leishmania (Viannia) utingensis.</title>
        <authorList>
            <person name="Resadore F."/>
            <person name="Custodio M.G.F."/>
            <person name="Boite M.C."/>
            <person name="Cupolillo E."/>
            <person name="Ferreira G.E.M."/>
        </authorList>
    </citation>
    <scope>NUCLEOTIDE SEQUENCE [LARGE SCALE GENOMIC DNA]</scope>
    <source>
        <strain evidence="2 3">MDAS/BR/1979/M5533</strain>
    </source>
</reference>
<feature type="compositionally biased region" description="Basic and acidic residues" evidence="1">
    <location>
        <begin position="234"/>
        <end position="244"/>
    </location>
</feature>
<name>A0AAW3BS06_9TRYP</name>
<dbReference type="Proteomes" id="UP001501274">
    <property type="component" value="Unassembled WGS sequence"/>
</dbReference>
<evidence type="ECO:0000313" key="3">
    <source>
        <dbReference type="Proteomes" id="UP001501274"/>
    </source>
</evidence>
<feature type="compositionally biased region" description="Polar residues" evidence="1">
    <location>
        <begin position="121"/>
        <end position="142"/>
    </location>
</feature>
<evidence type="ECO:0000256" key="1">
    <source>
        <dbReference type="SAM" id="MobiDB-lite"/>
    </source>
</evidence>
<keyword evidence="3" id="KW-1185">Reference proteome</keyword>